<dbReference type="GO" id="GO:0016020">
    <property type="term" value="C:membrane"/>
    <property type="evidence" value="ECO:0007669"/>
    <property type="project" value="UniProtKB-SubCell"/>
</dbReference>
<dbReference type="GeneTree" id="ENSGT00940000165977"/>
<feature type="transmembrane region" description="Helical" evidence="5">
    <location>
        <begin position="72"/>
        <end position="90"/>
    </location>
</feature>
<dbReference type="GO" id="GO:0004252">
    <property type="term" value="F:serine-type endopeptidase activity"/>
    <property type="evidence" value="ECO:0007669"/>
    <property type="project" value="InterPro"/>
</dbReference>
<dbReference type="InterPro" id="IPR022764">
    <property type="entry name" value="Peptidase_S54_rhomboid_dom"/>
</dbReference>
<dbReference type="PANTHER" id="PTHR43066:SF12">
    <property type="entry name" value="RHOMBOID DOMAIN-CONTAINING 2"/>
    <property type="match status" value="1"/>
</dbReference>
<protein>
    <recommendedName>
        <fullName evidence="6">Peptidase S54 rhomboid domain-containing protein</fullName>
    </recommendedName>
</protein>
<dbReference type="STRING" id="28743.ENSCVAP00000017272"/>
<dbReference type="Ensembl" id="ENSCVAT00000025882.1">
    <property type="protein sequence ID" value="ENSCVAP00000017272.1"/>
    <property type="gene ID" value="ENSCVAG00000000523.1"/>
</dbReference>
<feature type="transmembrane region" description="Helical" evidence="5">
    <location>
        <begin position="97"/>
        <end position="117"/>
    </location>
</feature>
<dbReference type="Gene3D" id="1.20.1540.10">
    <property type="entry name" value="Rhomboid-like"/>
    <property type="match status" value="1"/>
</dbReference>
<feature type="transmembrane region" description="Helical" evidence="5">
    <location>
        <begin position="123"/>
        <end position="143"/>
    </location>
</feature>
<feature type="transmembrane region" description="Helical" evidence="5">
    <location>
        <begin position="173"/>
        <end position="193"/>
    </location>
</feature>
<evidence type="ECO:0000256" key="2">
    <source>
        <dbReference type="ARBA" id="ARBA00022692"/>
    </source>
</evidence>
<dbReference type="InterPro" id="IPR035952">
    <property type="entry name" value="Rhomboid-like_sf"/>
</dbReference>
<comment type="subcellular location">
    <subcellularLocation>
        <location evidence="1">Membrane</location>
        <topology evidence="1">Multi-pass membrane protein</topology>
    </subcellularLocation>
</comment>
<dbReference type="SUPFAM" id="SSF144091">
    <property type="entry name" value="Rhomboid-like"/>
    <property type="match status" value="1"/>
</dbReference>
<dbReference type="OMA" id="GAVIIWR"/>
<accession>A0A3Q2DEC2</accession>
<dbReference type="PANTHER" id="PTHR43066">
    <property type="entry name" value="RHOMBOID-RELATED PROTEIN"/>
    <property type="match status" value="1"/>
</dbReference>
<dbReference type="PROSITE" id="PS51257">
    <property type="entry name" value="PROKAR_LIPOPROTEIN"/>
    <property type="match status" value="1"/>
</dbReference>
<feature type="transmembrane region" description="Helical" evidence="5">
    <location>
        <begin position="16"/>
        <end position="37"/>
    </location>
</feature>
<keyword evidence="2 5" id="KW-0812">Transmembrane</keyword>
<proteinExistence type="predicted"/>
<keyword evidence="3 5" id="KW-1133">Transmembrane helix</keyword>
<organism evidence="7 8">
    <name type="scientific">Cyprinodon variegatus</name>
    <name type="common">Sheepshead minnow</name>
    <dbReference type="NCBI Taxonomy" id="28743"/>
    <lineage>
        <taxon>Eukaryota</taxon>
        <taxon>Metazoa</taxon>
        <taxon>Chordata</taxon>
        <taxon>Craniata</taxon>
        <taxon>Vertebrata</taxon>
        <taxon>Euteleostomi</taxon>
        <taxon>Actinopterygii</taxon>
        <taxon>Neopterygii</taxon>
        <taxon>Teleostei</taxon>
        <taxon>Neoteleostei</taxon>
        <taxon>Acanthomorphata</taxon>
        <taxon>Ovalentaria</taxon>
        <taxon>Atherinomorphae</taxon>
        <taxon>Cyprinodontiformes</taxon>
        <taxon>Cyprinodontidae</taxon>
        <taxon>Cyprinodon</taxon>
    </lineage>
</organism>
<keyword evidence="4 5" id="KW-0472">Membrane</keyword>
<dbReference type="Proteomes" id="UP000265020">
    <property type="component" value="Unassembled WGS sequence"/>
</dbReference>
<evidence type="ECO:0000259" key="6">
    <source>
        <dbReference type="Pfam" id="PF01694"/>
    </source>
</evidence>
<name>A0A3Q2DEC2_CYPVA</name>
<evidence type="ECO:0000313" key="8">
    <source>
        <dbReference type="Proteomes" id="UP000265020"/>
    </source>
</evidence>
<evidence type="ECO:0000256" key="1">
    <source>
        <dbReference type="ARBA" id="ARBA00004141"/>
    </source>
</evidence>
<sequence>MQTKNFNEIFGVLKDFVPPVSSGTLVVVLCSCVWFGIQTSLSLPQDSLSIGASVFQRGHIHRLFLYPFQNRSLPQLLLSSTALLFLCAGVEKGFGTVRFLFLVFLLASFTGVFYSFLDLLQDVSVHTEGLLPVILACVALTTLHTKMSKAFLCGISFPAVAIPWVLLIICTALIPHSVLLCNVIAILIGWVYGKGWLSYLDLSESRAAVLEKILPFKLLRRISGAMFVPASSQKRKTLLPRINPTPGSYPVQAYAPLPSISTTATPDTMFEGWPNSVGFKPPHSLHGQVSAQNIGHNHGHFSAQNVGHDHGHFSAQNVGHNHGHFSAQNVGHDHGHFSMTNKRGISCKSNVMCCSVPVTSTL</sequence>
<keyword evidence="8" id="KW-1185">Reference proteome</keyword>
<feature type="transmembrane region" description="Helical" evidence="5">
    <location>
        <begin position="150"/>
        <end position="167"/>
    </location>
</feature>
<feature type="domain" description="Peptidase S54 rhomboid" evidence="6">
    <location>
        <begin position="58"/>
        <end position="193"/>
    </location>
</feature>
<dbReference type="AlphaFoldDB" id="A0A3Q2DEC2"/>
<dbReference type="Pfam" id="PF01694">
    <property type="entry name" value="Rhomboid"/>
    <property type="match status" value="1"/>
</dbReference>
<reference evidence="7" key="1">
    <citation type="submission" date="2025-08" db="UniProtKB">
        <authorList>
            <consortium name="Ensembl"/>
        </authorList>
    </citation>
    <scope>IDENTIFICATION</scope>
</reference>
<evidence type="ECO:0000256" key="4">
    <source>
        <dbReference type="ARBA" id="ARBA00023136"/>
    </source>
</evidence>
<reference evidence="7" key="2">
    <citation type="submission" date="2025-09" db="UniProtKB">
        <authorList>
            <consortium name="Ensembl"/>
        </authorList>
    </citation>
    <scope>IDENTIFICATION</scope>
</reference>
<evidence type="ECO:0000313" key="7">
    <source>
        <dbReference type="Ensembl" id="ENSCVAP00000017272.1"/>
    </source>
</evidence>
<evidence type="ECO:0000256" key="5">
    <source>
        <dbReference type="SAM" id="Phobius"/>
    </source>
</evidence>
<evidence type="ECO:0000256" key="3">
    <source>
        <dbReference type="ARBA" id="ARBA00022989"/>
    </source>
</evidence>